<evidence type="ECO:0000256" key="12">
    <source>
        <dbReference type="PIRSR" id="PIRSR600246-2"/>
    </source>
</evidence>
<dbReference type="FunFam" id="3.60.20.30:FF:000003">
    <property type="entry name" value="N(4)-(Beta-N-acetylglucosaminyl)-L-asparaginase isoform X1"/>
    <property type="match status" value="1"/>
</dbReference>
<dbReference type="PANTHER" id="PTHR10188:SF6">
    <property type="entry name" value="N(4)-(BETA-N-ACETYLGLUCOSAMINYL)-L-ASPARAGINASE"/>
    <property type="match status" value="1"/>
</dbReference>
<evidence type="ECO:0000256" key="6">
    <source>
        <dbReference type="ARBA" id="ARBA00053295"/>
    </source>
</evidence>
<dbReference type="GO" id="GO:0008233">
    <property type="term" value="F:peptidase activity"/>
    <property type="evidence" value="ECO:0007669"/>
    <property type="project" value="UniProtKB-KW"/>
</dbReference>
<proteinExistence type="inferred from homology"/>
<evidence type="ECO:0000256" key="4">
    <source>
        <dbReference type="ARBA" id="ARBA00022813"/>
    </source>
</evidence>
<feature type="binding site" evidence="12">
    <location>
        <begin position="102"/>
        <end position="105"/>
    </location>
    <ligand>
        <name>substrate</name>
    </ligand>
</feature>
<reference evidence="16" key="1">
    <citation type="submission" date="2022-11" db="UniProtKB">
        <authorList>
            <consortium name="WormBaseParasite"/>
        </authorList>
    </citation>
    <scope>IDENTIFICATION</scope>
</reference>
<feature type="site" description="Cleavage; by autolysis" evidence="13">
    <location>
        <begin position="73"/>
        <end position="74"/>
    </location>
</feature>
<dbReference type="GO" id="GO:0005764">
    <property type="term" value="C:lysosome"/>
    <property type="evidence" value="ECO:0007669"/>
    <property type="project" value="TreeGrafter"/>
</dbReference>
<dbReference type="Gene3D" id="3.60.20.30">
    <property type="entry name" value="(Glycosyl)asparaginase"/>
    <property type="match status" value="1"/>
</dbReference>
<comment type="function">
    <text evidence="6">Cleaves the GlcNAc-Asn bond which joins oligosaccharides to the peptide of asparagine-linked glycoproteins.</text>
</comment>
<dbReference type="InterPro" id="IPR029055">
    <property type="entry name" value="Ntn_hydrolases_N"/>
</dbReference>
<dbReference type="Proteomes" id="UP000887566">
    <property type="component" value="Unplaced"/>
</dbReference>
<evidence type="ECO:0000256" key="11">
    <source>
        <dbReference type="PIRSR" id="PIRSR600246-1"/>
    </source>
</evidence>
<evidence type="ECO:0000256" key="9">
    <source>
        <dbReference type="ARBA" id="ARBA00079301"/>
    </source>
</evidence>
<comment type="similarity">
    <text evidence="1">Belongs to the Ntn-hydrolase family.</text>
</comment>
<keyword evidence="3" id="KW-0378">Hydrolase</keyword>
<evidence type="ECO:0000256" key="13">
    <source>
        <dbReference type="PIRSR" id="PIRSR600246-3"/>
    </source>
</evidence>
<dbReference type="PANTHER" id="PTHR10188">
    <property type="entry name" value="L-ASPARAGINASE"/>
    <property type="match status" value="1"/>
</dbReference>
<evidence type="ECO:0000256" key="10">
    <source>
        <dbReference type="ARBA" id="ARBA00080645"/>
    </source>
</evidence>
<dbReference type="GO" id="GO:0006508">
    <property type="term" value="P:proteolysis"/>
    <property type="evidence" value="ECO:0007669"/>
    <property type="project" value="UniProtKB-KW"/>
</dbReference>
<keyword evidence="15" id="KW-1185">Reference proteome</keyword>
<evidence type="ECO:0000256" key="5">
    <source>
        <dbReference type="ARBA" id="ARBA00050421"/>
    </source>
</evidence>
<name>A0A914UIU4_9BILA</name>
<evidence type="ECO:0000313" key="15">
    <source>
        <dbReference type="Proteomes" id="UP000887566"/>
    </source>
</evidence>
<evidence type="ECO:0000256" key="1">
    <source>
        <dbReference type="ARBA" id="ARBA00010872"/>
    </source>
</evidence>
<feature type="active site" description="Nucleophile" evidence="11">
    <location>
        <position position="74"/>
    </location>
</feature>
<dbReference type="AlphaFoldDB" id="A0A914UIU4"/>
<evidence type="ECO:0000256" key="2">
    <source>
        <dbReference type="ARBA" id="ARBA00022670"/>
    </source>
</evidence>
<organism evidence="15 16">
    <name type="scientific">Plectus sambesii</name>
    <dbReference type="NCBI Taxonomy" id="2011161"/>
    <lineage>
        <taxon>Eukaryota</taxon>
        <taxon>Metazoa</taxon>
        <taxon>Ecdysozoa</taxon>
        <taxon>Nematoda</taxon>
        <taxon>Chromadorea</taxon>
        <taxon>Plectida</taxon>
        <taxon>Plectina</taxon>
        <taxon>Plectoidea</taxon>
        <taxon>Plectidae</taxon>
        <taxon>Plectus</taxon>
    </lineage>
</organism>
<accession>A0A914UIU4</accession>
<feature type="binding site" evidence="12">
    <location>
        <begin position="125"/>
        <end position="128"/>
    </location>
    <ligand>
        <name>substrate</name>
    </ligand>
</feature>
<evidence type="ECO:0000256" key="8">
    <source>
        <dbReference type="ARBA" id="ARBA00078726"/>
    </source>
</evidence>
<dbReference type="GO" id="GO:0003948">
    <property type="term" value="F:N4-(beta-N-acetylglucosaminyl)-L-asparaginase activity"/>
    <property type="evidence" value="ECO:0007669"/>
    <property type="project" value="UniProtKB-EC"/>
</dbReference>
<protein>
    <recommendedName>
        <fullName evidence="7">N(4)-(beta-N-acetylglucosaminyl)-L-asparaginase</fullName>
        <ecNumber evidence="7">3.5.1.26</ecNumber>
    </recommendedName>
    <alternativeName>
        <fullName evidence="9">Aspartylglucosaminidase</fullName>
    </alternativeName>
    <alternativeName>
        <fullName evidence="8">Glycosylasparaginase</fullName>
    </alternativeName>
    <alternativeName>
        <fullName evidence="10">N4-(N-acetyl-beta-glucosaminyl)-L-asparagine amidase</fullName>
    </alternativeName>
</protein>
<dbReference type="WBParaSite" id="PSAMB.scaffold1025size36949.g10448.t1">
    <property type="protein sequence ID" value="PSAMB.scaffold1025size36949.g10448.t1"/>
    <property type="gene ID" value="PSAMB.scaffold1025size36949.g10448"/>
</dbReference>
<dbReference type="EC" id="3.5.1.26" evidence="7"/>
<comment type="catalytic activity">
    <reaction evidence="5">
        <text>N(4)-(beta-N-acetyl-D-glucosaminyl)-L-asparagine + H2O = N-acetyl-beta-D-glucosaminylamine + L-aspartate + H(+)</text>
        <dbReference type="Rhea" id="RHEA:11544"/>
        <dbReference type="ChEBI" id="CHEBI:15377"/>
        <dbReference type="ChEBI" id="CHEBI:15378"/>
        <dbReference type="ChEBI" id="CHEBI:15947"/>
        <dbReference type="ChEBI" id="CHEBI:29991"/>
        <dbReference type="ChEBI" id="CHEBI:58080"/>
        <dbReference type="EC" id="3.5.1.26"/>
    </reaction>
</comment>
<feature type="region of interest" description="Disordered" evidence="14">
    <location>
        <begin position="47"/>
        <end position="68"/>
    </location>
</feature>
<keyword evidence="2" id="KW-0645">Protease</keyword>
<evidence type="ECO:0000313" key="16">
    <source>
        <dbReference type="WBParaSite" id="PSAMB.scaffold1025size36949.g10448.t1"/>
    </source>
</evidence>
<feature type="compositionally biased region" description="Polar residues" evidence="14">
    <location>
        <begin position="55"/>
        <end position="68"/>
    </location>
</feature>
<sequence>MGFTEESLQTDESKKMYDLWKAGHCQQNFRKDVLPNPRTSCGPYHPKRSAAEFDSQAQKATESANNEITSNHDTIGMVIIDANADVSVGTSTNGATHKIPGRVGDAPLPGAGAYVDNAVGGAAATGDGDVMMRFLPSYHAVELMANGATPSEATRSAIERIKPFYPAFTGAVIAADKKGRYGAACHGIPTFSYCVFNNHSDAVQVITVDCI</sequence>
<dbReference type="SUPFAM" id="SSF56235">
    <property type="entry name" value="N-terminal nucleophile aminohydrolases (Ntn hydrolases)"/>
    <property type="match status" value="1"/>
</dbReference>
<evidence type="ECO:0000256" key="14">
    <source>
        <dbReference type="SAM" id="MobiDB-lite"/>
    </source>
</evidence>
<dbReference type="InterPro" id="IPR000246">
    <property type="entry name" value="Peptidase_T2"/>
</dbReference>
<dbReference type="Pfam" id="PF01112">
    <property type="entry name" value="Asparaginase_2"/>
    <property type="match status" value="1"/>
</dbReference>
<evidence type="ECO:0000256" key="7">
    <source>
        <dbReference type="ARBA" id="ARBA00066729"/>
    </source>
</evidence>
<evidence type="ECO:0000256" key="3">
    <source>
        <dbReference type="ARBA" id="ARBA00022801"/>
    </source>
</evidence>
<keyword evidence="4" id="KW-0068">Autocatalytic cleavage</keyword>